<dbReference type="Proteomes" id="UP000323317">
    <property type="component" value="Unassembled WGS sequence"/>
</dbReference>
<gene>
    <name evidence="1" type="ORF">FZC79_09065</name>
</gene>
<dbReference type="InterPro" id="IPR009702">
    <property type="entry name" value="DUF1284"/>
</dbReference>
<organism evidence="1 2">
    <name type="scientific">Rossellomorea vietnamensis</name>
    <dbReference type="NCBI Taxonomy" id="218284"/>
    <lineage>
        <taxon>Bacteria</taxon>
        <taxon>Bacillati</taxon>
        <taxon>Bacillota</taxon>
        <taxon>Bacilli</taxon>
        <taxon>Bacillales</taxon>
        <taxon>Bacillaceae</taxon>
        <taxon>Rossellomorea</taxon>
    </lineage>
</organism>
<name>A0A5D4KEP5_9BACI</name>
<evidence type="ECO:0000313" key="2">
    <source>
        <dbReference type="Proteomes" id="UP000323317"/>
    </source>
</evidence>
<evidence type="ECO:0000313" key="1">
    <source>
        <dbReference type="EMBL" id="TYR75764.1"/>
    </source>
</evidence>
<protein>
    <submittedName>
        <fullName evidence="1">DUF1284 domain-containing protein</fullName>
    </submittedName>
</protein>
<sequence length="145" mass="16038">MRKILRGHHLLCVHGFRGMGYSPSFVEKMKEIVSDMRDPEKDFDISVVAGFDDACSACPHRGESLCSGSVKSNNKVMGLDRRTIEHLGLKAGGVYKKSYLVELTSQKVEPKDLDHICAGCSWLEYGVCKEGIDLLNKGLPSFSTE</sequence>
<dbReference type="RefSeq" id="WP_148946511.1">
    <property type="nucleotide sequence ID" value="NZ_JBNILU010000007.1"/>
</dbReference>
<proteinExistence type="predicted"/>
<accession>A0A5D4KEP5</accession>
<dbReference type="AlphaFoldDB" id="A0A5D4KEP5"/>
<dbReference type="Pfam" id="PF06935">
    <property type="entry name" value="DUF1284"/>
    <property type="match status" value="1"/>
</dbReference>
<comment type="caution">
    <text evidence="1">The sequence shown here is derived from an EMBL/GenBank/DDBJ whole genome shotgun (WGS) entry which is preliminary data.</text>
</comment>
<dbReference type="EMBL" id="VTEH01000005">
    <property type="protein sequence ID" value="TYR75764.1"/>
    <property type="molecule type" value="Genomic_DNA"/>
</dbReference>
<reference evidence="1 2" key="1">
    <citation type="submission" date="2019-08" db="EMBL/GenBank/DDBJ databases">
        <title>Bacillus genomes from the desert of Cuatro Cienegas, Coahuila.</title>
        <authorList>
            <person name="Olmedo-Alvarez G."/>
        </authorList>
    </citation>
    <scope>NUCLEOTIDE SEQUENCE [LARGE SCALE GENOMIC DNA]</scope>
    <source>
        <strain evidence="1 2">CH40_1T</strain>
    </source>
</reference>